<dbReference type="InterPro" id="IPR044281">
    <property type="entry name" value="IMP4/RPF1"/>
</dbReference>
<dbReference type="RefSeq" id="XP_022658666.1">
    <property type="nucleotide sequence ID" value="XM_022802931.1"/>
</dbReference>
<sequence length="329" mass="38909">MGRRNRDKEKDEDAPPTEWNRPGPNPANQMVKNISEIRNKAKRREIYLKLKKQKNKEQREARQRRVKEAKALGENAPPKQIPRTLENTREPDETMLQPGDEEVNLDNLTDEFASYFAREYLPKILITTVDKPRGSTIRFCRELELVLPNAEFHYRNYAHIKKTVPQAVEKGFTDFLVINEHRGAPSGLLVIHLPDGPTAYYKLSSVKHMKQIKKAAQFTPHRPEVLLNNFGTRLGHTVSRMLAALFHYNPEFHGRRIITFHNQRDFIFFRHHRYEFDSNGQRCRLQEIGPRFTLKLQSLQKGTFDSKYGEYEWILKRHEMETSRRRFFL</sequence>
<evidence type="ECO:0000256" key="1">
    <source>
        <dbReference type="SAM" id="MobiDB-lite"/>
    </source>
</evidence>
<dbReference type="OrthoDB" id="264354at2759"/>
<dbReference type="RefSeq" id="XP_022658665.1">
    <property type="nucleotide sequence ID" value="XM_022802930.1"/>
</dbReference>
<dbReference type="InParanoid" id="A0A7M7JZC0"/>
<dbReference type="FunFam" id="3.40.50.10480:FF:000002">
    <property type="entry name" value="Ribosome production factor 1"/>
    <property type="match status" value="1"/>
</dbReference>
<evidence type="ECO:0000313" key="4">
    <source>
        <dbReference type="Proteomes" id="UP000594260"/>
    </source>
</evidence>
<dbReference type="Proteomes" id="UP000594260">
    <property type="component" value="Unplaced"/>
</dbReference>
<feature type="domain" description="Brix" evidence="2">
    <location>
        <begin position="122"/>
        <end position="305"/>
    </location>
</feature>
<evidence type="ECO:0000313" key="3">
    <source>
        <dbReference type="EnsemblMetazoa" id="XP_022658661"/>
    </source>
</evidence>
<feature type="compositionally biased region" description="Basic and acidic residues" evidence="1">
    <location>
        <begin position="1"/>
        <end position="13"/>
    </location>
</feature>
<feature type="region of interest" description="Disordered" evidence="1">
    <location>
        <begin position="1"/>
        <end position="31"/>
    </location>
</feature>
<dbReference type="Pfam" id="PF04427">
    <property type="entry name" value="Brix"/>
    <property type="match status" value="1"/>
</dbReference>
<dbReference type="OMA" id="AWIISNK"/>
<proteinExistence type="predicted"/>
<dbReference type="EnsemblMetazoa" id="XM_022802927">
    <property type="protein sequence ID" value="XP_022658662"/>
    <property type="gene ID" value="LOC111249287"/>
</dbReference>
<dbReference type="PANTHER" id="PTHR22734:SF3">
    <property type="entry name" value="RIBOSOME PRODUCTION FACTOR 1"/>
    <property type="match status" value="1"/>
</dbReference>
<evidence type="ECO:0000259" key="2">
    <source>
        <dbReference type="PROSITE" id="PS50833"/>
    </source>
</evidence>
<feature type="region of interest" description="Disordered" evidence="1">
    <location>
        <begin position="49"/>
        <end position="84"/>
    </location>
</feature>
<organism evidence="3 4">
    <name type="scientific">Varroa destructor</name>
    <name type="common">Honeybee mite</name>
    <dbReference type="NCBI Taxonomy" id="109461"/>
    <lineage>
        <taxon>Eukaryota</taxon>
        <taxon>Metazoa</taxon>
        <taxon>Ecdysozoa</taxon>
        <taxon>Arthropoda</taxon>
        <taxon>Chelicerata</taxon>
        <taxon>Arachnida</taxon>
        <taxon>Acari</taxon>
        <taxon>Parasitiformes</taxon>
        <taxon>Mesostigmata</taxon>
        <taxon>Gamasina</taxon>
        <taxon>Dermanyssoidea</taxon>
        <taxon>Varroidae</taxon>
        <taxon>Varroa</taxon>
    </lineage>
</organism>
<dbReference type="SUPFAM" id="SSF52954">
    <property type="entry name" value="Class II aaRS ABD-related"/>
    <property type="match status" value="1"/>
</dbReference>
<dbReference type="EnsemblMetazoa" id="XM_022802931">
    <property type="protein sequence ID" value="XP_022658666"/>
    <property type="gene ID" value="LOC111249287"/>
</dbReference>
<protein>
    <recommendedName>
        <fullName evidence="2">Brix domain-containing protein</fullName>
    </recommendedName>
</protein>
<dbReference type="RefSeq" id="XP_022658663.1">
    <property type="nucleotide sequence ID" value="XM_022802928.1"/>
</dbReference>
<dbReference type="PANTHER" id="PTHR22734">
    <property type="entry name" value="U3 SMALL NUCLEOLAR RIBONUCLEOPROTEIN PROTEIN IMP4"/>
    <property type="match status" value="1"/>
</dbReference>
<dbReference type="SMART" id="SM00879">
    <property type="entry name" value="Brix"/>
    <property type="match status" value="1"/>
</dbReference>
<dbReference type="AlphaFoldDB" id="A0A7M7JZC0"/>
<accession>A0A7M7JZC0</accession>
<dbReference type="PROSITE" id="PS50833">
    <property type="entry name" value="BRIX"/>
    <property type="match status" value="1"/>
</dbReference>
<dbReference type="EnsemblMetazoa" id="XM_022802930">
    <property type="protein sequence ID" value="XP_022658665"/>
    <property type="gene ID" value="LOC111249287"/>
</dbReference>
<keyword evidence="4" id="KW-1185">Reference proteome</keyword>
<dbReference type="GO" id="GO:0042134">
    <property type="term" value="F:rRNA primary transcript binding"/>
    <property type="evidence" value="ECO:0007669"/>
    <property type="project" value="InterPro"/>
</dbReference>
<dbReference type="GO" id="GO:0000460">
    <property type="term" value="P:maturation of 5.8S rRNA"/>
    <property type="evidence" value="ECO:0007669"/>
    <property type="project" value="TreeGrafter"/>
</dbReference>
<dbReference type="RefSeq" id="XP_022658661.1">
    <property type="nucleotide sequence ID" value="XM_022802926.1"/>
</dbReference>
<dbReference type="InterPro" id="IPR007109">
    <property type="entry name" value="Brix"/>
</dbReference>
<feature type="compositionally biased region" description="Basic and acidic residues" evidence="1">
    <location>
        <begin position="55"/>
        <end position="71"/>
    </location>
</feature>
<dbReference type="KEGG" id="vde:111249287"/>
<dbReference type="GO" id="GO:0030687">
    <property type="term" value="C:preribosome, large subunit precursor"/>
    <property type="evidence" value="ECO:0007669"/>
    <property type="project" value="TreeGrafter"/>
</dbReference>
<dbReference type="EnsemblMetazoa" id="XM_022802926">
    <property type="protein sequence ID" value="XP_022658661"/>
    <property type="gene ID" value="LOC111249287"/>
</dbReference>
<dbReference type="GeneID" id="111249287"/>
<dbReference type="RefSeq" id="XP_022658662.1">
    <property type="nucleotide sequence ID" value="XM_022802927.1"/>
</dbReference>
<reference evidence="3" key="1">
    <citation type="submission" date="2021-01" db="UniProtKB">
        <authorList>
            <consortium name="EnsemblMetazoa"/>
        </authorList>
    </citation>
    <scope>IDENTIFICATION</scope>
</reference>
<dbReference type="GO" id="GO:0000470">
    <property type="term" value="P:maturation of LSU-rRNA"/>
    <property type="evidence" value="ECO:0007669"/>
    <property type="project" value="TreeGrafter"/>
</dbReference>
<dbReference type="FunCoup" id="A0A7M7JZC0">
    <property type="interactions" value="1125"/>
</dbReference>
<name>A0A7M7JZC0_VARDE</name>
<dbReference type="GO" id="GO:0005730">
    <property type="term" value="C:nucleolus"/>
    <property type="evidence" value="ECO:0007669"/>
    <property type="project" value="TreeGrafter"/>
</dbReference>
<dbReference type="EnsemblMetazoa" id="XM_022802928">
    <property type="protein sequence ID" value="XP_022658663"/>
    <property type="gene ID" value="LOC111249287"/>
</dbReference>
<dbReference type="Gene3D" id="3.40.50.10480">
    <property type="entry name" value="Probable brix-domain ribosomal biogenesis protein"/>
    <property type="match status" value="1"/>
</dbReference>